<comment type="caution">
    <text evidence="2">The sequence shown here is derived from an EMBL/GenBank/DDBJ whole genome shotgun (WGS) entry which is preliminary data.</text>
</comment>
<evidence type="ECO:0000313" key="2">
    <source>
        <dbReference type="EMBL" id="KAJ7018929.1"/>
    </source>
</evidence>
<dbReference type="Proteomes" id="UP001218188">
    <property type="component" value="Unassembled WGS sequence"/>
</dbReference>
<gene>
    <name evidence="2" type="ORF">C8F04DRAFT_1149615</name>
</gene>
<protein>
    <recommendedName>
        <fullName evidence="1">DUF6699 domain-containing protein</fullName>
    </recommendedName>
</protein>
<evidence type="ECO:0000259" key="1">
    <source>
        <dbReference type="Pfam" id="PF20415"/>
    </source>
</evidence>
<dbReference type="Pfam" id="PF20415">
    <property type="entry name" value="DUF6699"/>
    <property type="match status" value="1"/>
</dbReference>
<evidence type="ECO:0000313" key="3">
    <source>
        <dbReference type="Proteomes" id="UP001218188"/>
    </source>
</evidence>
<accession>A0AAD6S165</accession>
<reference evidence="2" key="1">
    <citation type="submission" date="2023-03" db="EMBL/GenBank/DDBJ databases">
        <title>Massive genome expansion in bonnet fungi (Mycena s.s.) driven by repeated elements and novel gene families across ecological guilds.</title>
        <authorList>
            <consortium name="Lawrence Berkeley National Laboratory"/>
            <person name="Harder C.B."/>
            <person name="Miyauchi S."/>
            <person name="Viragh M."/>
            <person name="Kuo A."/>
            <person name="Thoen E."/>
            <person name="Andreopoulos B."/>
            <person name="Lu D."/>
            <person name="Skrede I."/>
            <person name="Drula E."/>
            <person name="Henrissat B."/>
            <person name="Morin E."/>
            <person name="Kohler A."/>
            <person name="Barry K."/>
            <person name="LaButti K."/>
            <person name="Morin E."/>
            <person name="Salamov A."/>
            <person name="Lipzen A."/>
            <person name="Mereny Z."/>
            <person name="Hegedus B."/>
            <person name="Baldrian P."/>
            <person name="Stursova M."/>
            <person name="Weitz H."/>
            <person name="Taylor A."/>
            <person name="Grigoriev I.V."/>
            <person name="Nagy L.G."/>
            <person name="Martin F."/>
            <person name="Kauserud H."/>
        </authorList>
    </citation>
    <scope>NUCLEOTIDE SEQUENCE</scope>
    <source>
        <strain evidence="2">CBHHK200</strain>
    </source>
</reference>
<dbReference type="EMBL" id="JARJCM010000316">
    <property type="protein sequence ID" value="KAJ7018929.1"/>
    <property type="molecule type" value="Genomic_DNA"/>
</dbReference>
<organism evidence="2 3">
    <name type="scientific">Mycena alexandri</name>
    <dbReference type="NCBI Taxonomy" id="1745969"/>
    <lineage>
        <taxon>Eukaryota</taxon>
        <taxon>Fungi</taxon>
        <taxon>Dikarya</taxon>
        <taxon>Basidiomycota</taxon>
        <taxon>Agaricomycotina</taxon>
        <taxon>Agaricomycetes</taxon>
        <taxon>Agaricomycetidae</taxon>
        <taxon>Agaricales</taxon>
        <taxon>Marasmiineae</taxon>
        <taxon>Mycenaceae</taxon>
        <taxon>Mycena</taxon>
    </lineage>
</organism>
<name>A0AAD6S165_9AGAR</name>
<keyword evidence="3" id="KW-1185">Reference proteome</keyword>
<dbReference type="InterPro" id="IPR046522">
    <property type="entry name" value="DUF6699"/>
</dbReference>
<sequence length="215" mass="23994">MTLECYSYLARCPEYKDGNGGLCLCISRVPMAAKHLRFNNTVDVVAEVSRLAPALTPHDPECPQLDFSLPSSTFRQHTQFTLDFLNRAAHTPPLTEVDIRILSANGLSGLCAFRVRHRNQNGLYDGNTVTVGDVLTVIHRTLREHDPSTDGDVLRSCNRRISALPASAQREERALGPRRIDHLLGKVFFNGIVIPAESHRPWEVTLQDRPKTSSL</sequence>
<dbReference type="AlphaFoldDB" id="A0AAD6S165"/>
<feature type="domain" description="DUF6699" evidence="1">
    <location>
        <begin position="70"/>
        <end position="192"/>
    </location>
</feature>
<proteinExistence type="predicted"/>